<reference evidence="11" key="2">
    <citation type="submission" date="2015-06" db="EMBL/GenBank/DDBJ databases">
        <title>Genome Sequence of Bacillus endophyticus and Analysis of its Companion Mechanism in the Ketogulonigenium vulgare-Bacillus strain Consortium.</title>
        <authorList>
            <person name="Jia N."/>
            <person name="Du J."/>
            <person name="Ding M.-Z."/>
            <person name="Gao F."/>
            <person name="Yuan Y.-J."/>
        </authorList>
    </citation>
    <scope>NUCLEOTIDE SEQUENCE [LARGE SCALE GENOMIC DNA]</scope>
    <source>
        <strain evidence="11">Hbe603</strain>
    </source>
</reference>
<dbReference type="InterPro" id="IPR038501">
    <property type="entry name" value="Spore_GerAC_C_sf"/>
</dbReference>
<evidence type="ECO:0000313" key="11">
    <source>
        <dbReference type="Proteomes" id="UP000036202"/>
    </source>
</evidence>
<dbReference type="InterPro" id="IPR046953">
    <property type="entry name" value="Spore_GerAC-like_C"/>
</dbReference>
<dbReference type="InterPro" id="IPR008844">
    <property type="entry name" value="Spore_GerAC-like"/>
</dbReference>
<dbReference type="EMBL" id="CP011974">
    <property type="protein sequence ID" value="AKO91800.1"/>
    <property type="molecule type" value="Genomic_DNA"/>
</dbReference>
<keyword evidence="3" id="KW-0309">Germination</keyword>
<dbReference type="PANTHER" id="PTHR35789">
    <property type="entry name" value="SPORE GERMINATION PROTEIN B3"/>
    <property type="match status" value="1"/>
</dbReference>
<evidence type="ECO:0000256" key="6">
    <source>
        <dbReference type="ARBA" id="ARBA00023139"/>
    </source>
</evidence>
<evidence type="ECO:0000256" key="1">
    <source>
        <dbReference type="ARBA" id="ARBA00004635"/>
    </source>
</evidence>
<dbReference type="PATRIC" id="fig|135735.6.peg.1321"/>
<evidence type="ECO:0000259" key="8">
    <source>
        <dbReference type="Pfam" id="PF05504"/>
    </source>
</evidence>
<dbReference type="OrthoDB" id="9816067at2"/>
<protein>
    <submittedName>
        <fullName evidence="10">Uncharacterized protein</fullName>
    </submittedName>
</protein>
<dbReference type="RefSeq" id="WP_019393286.1">
    <property type="nucleotide sequence ID" value="NZ_ALIM01000023.1"/>
</dbReference>
<evidence type="ECO:0000256" key="5">
    <source>
        <dbReference type="ARBA" id="ARBA00023136"/>
    </source>
</evidence>
<evidence type="ECO:0000256" key="7">
    <source>
        <dbReference type="ARBA" id="ARBA00023288"/>
    </source>
</evidence>
<dbReference type="Gene3D" id="3.30.300.210">
    <property type="entry name" value="Nutrient germinant receptor protein C, domain 3"/>
    <property type="match status" value="1"/>
</dbReference>
<gene>
    <name evidence="10" type="ORF">BEH_06585</name>
</gene>
<proteinExistence type="inferred from homology"/>
<dbReference type="PROSITE" id="PS51257">
    <property type="entry name" value="PROKAR_LIPOPROTEIN"/>
    <property type="match status" value="1"/>
</dbReference>
<comment type="similarity">
    <text evidence="2">Belongs to the GerABKC lipoprotein family.</text>
</comment>
<dbReference type="InterPro" id="IPR057336">
    <property type="entry name" value="GerAC_N"/>
</dbReference>
<evidence type="ECO:0000256" key="4">
    <source>
        <dbReference type="ARBA" id="ARBA00022729"/>
    </source>
</evidence>
<dbReference type="KEGG" id="beo:BEH_06585"/>
<keyword evidence="6" id="KW-0564">Palmitate</keyword>
<dbReference type="AlphaFoldDB" id="A0A0H4KDV4"/>
<dbReference type="Pfam" id="PF25198">
    <property type="entry name" value="Spore_GerAC_N"/>
    <property type="match status" value="1"/>
</dbReference>
<evidence type="ECO:0000256" key="3">
    <source>
        <dbReference type="ARBA" id="ARBA00022544"/>
    </source>
</evidence>
<name>A0A0H4KDV4_9BACI</name>
<dbReference type="GO" id="GO:0016020">
    <property type="term" value="C:membrane"/>
    <property type="evidence" value="ECO:0007669"/>
    <property type="project" value="UniProtKB-SubCell"/>
</dbReference>
<dbReference type="NCBIfam" id="TIGR02887">
    <property type="entry name" value="spore_ger_x_C"/>
    <property type="match status" value="1"/>
</dbReference>
<dbReference type="Pfam" id="PF05504">
    <property type="entry name" value="Spore_GerAC"/>
    <property type="match status" value="1"/>
</dbReference>
<dbReference type="PANTHER" id="PTHR35789:SF1">
    <property type="entry name" value="SPORE GERMINATION PROTEIN B3"/>
    <property type="match status" value="1"/>
</dbReference>
<evidence type="ECO:0000259" key="9">
    <source>
        <dbReference type="Pfam" id="PF25198"/>
    </source>
</evidence>
<dbReference type="GeneID" id="93702558"/>
<keyword evidence="5" id="KW-0472">Membrane</keyword>
<evidence type="ECO:0000256" key="2">
    <source>
        <dbReference type="ARBA" id="ARBA00007886"/>
    </source>
</evidence>
<keyword evidence="4" id="KW-0732">Signal</keyword>
<accession>A0A1X7F7K3</accession>
<dbReference type="GO" id="GO:0009847">
    <property type="term" value="P:spore germination"/>
    <property type="evidence" value="ECO:0007669"/>
    <property type="project" value="InterPro"/>
</dbReference>
<organism evidence="10 11">
    <name type="scientific">Priestia filamentosa</name>
    <dbReference type="NCBI Taxonomy" id="1402861"/>
    <lineage>
        <taxon>Bacteria</taxon>
        <taxon>Bacillati</taxon>
        <taxon>Bacillota</taxon>
        <taxon>Bacilli</taxon>
        <taxon>Bacillales</taxon>
        <taxon>Bacillaceae</taxon>
        <taxon>Priestia</taxon>
    </lineage>
</organism>
<feature type="domain" description="Spore germination GerAC-like C-terminal" evidence="8">
    <location>
        <begin position="226"/>
        <end position="391"/>
    </location>
</feature>
<evidence type="ECO:0000313" key="10">
    <source>
        <dbReference type="EMBL" id="AKO91800.1"/>
    </source>
</evidence>
<dbReference type="Proteomes" id="UP000036202">
    <property type="component" value="Chromosome"/>
</dbReference>
<reference evidence="10 11" key="1">
    <citation type="journal article" date="2015" name="PLoS ONE">
        <title>Genome Sequence of Bacillus endophyticus and Analysis of Its Companion Mechanism in the Ketogulonigenium vulgare-Bacillus Strain Consortium.</title>
        <authorList>
            <person name="Jia N."/>
            <person name="Du J."/>
            <person name="Ding M.Z."/>
            <person name="Gao F."/>
            <person name="Yuan Y.J."/>
        </authorList>
    </citation>
    <scope>NUCLEOTIDE SEQUENCE [LARGE SCALE GENOMIC DNA]</scope>
    <source>
        <strain evidence="10 11">Hbe603</strain>
    </source>
</reference>
<keyword evidence="7" id="KW-0449">Lipoprotein</keyword>
<sequence>MKHSIRAFMILLCCFFLSGCWSSKEMSDLAFVTAVGISKDKNGNKYKVSLQVVNPGSVAGGQQASVQDAPVTIMSSTAVNPFEASRHVTSKMSRNLYYAHTNLIVIDEELARTKGLYELFDFIERSDQLRETATIVIAKGTSAENVIKNLTPIDRIPAVYVNKLLENAEDNGGQNIKVNVDEVLQKITSHGKEPIINGISIQGSAEEGSMQESIQGSDPKGKIEASGIAIFREGKLIDWVKGDNVHGILWSTNKVKDIVDSIDWERHKKAIALQTIRAKSKLNVKWQHGRPIILMNIETEGNINGVNVSVDLRDPQTIQKIERLWEKRIEQEVMKTVKRAKKDKSDIFGFGRTIYEHSPKKWKEVKDDWNVKGFTEVDVEVNVKAFIRRTGLRNQPFLSNPNR</sequence>
<feature type="domain" description="Spore germination protein N-terminal" evidence="9">
    <location>
        <begin position="23"/>
        <end position="200"/>
    </location>
</feature>
<keyword evidence="11" id="KW-1185">Reference proteome</keyword>
<accession>A0A0H4KDV4</accession>
<comment type="subcellular location">
    <subcellularLocation>
        <location evidence="1">Membrane</location>
        <topology evidence="1">Lipid-anchor</topology>
    </subcellularLocation>
</comment>